<keyword evidence="8" id="KW-0158">Chromosome</keyword>
<evidence type="ECO:0000256" key="30">
    <source>
        <dbReference type="RuleBase" id="RU000688"/>
    </source>
</evidence>
<keyword evidence="15 31" id="KW-0227">DNA damage</keyword>
<dbReference type="FunFam" id="3.30.110.110:FF:000001">
    <property type="entry name" value="Double-strand break repair protein"/>
    <property type="match status" value="1"/>
</dbReference>
<keyword evidence="17 31" id="KW-0269">Exonuclease</keyword>
<dbReference type="OrthoDB" id="30417at2759"/>
<keyword evidence="13" id="KW-0732">Signal</keyword>
<dbReference type="InterPro" id="IPR003701">
    <property type="entry name" value="Mre11"/>
</dbReference>
<keyword evidence="21 33" id="KW-0472">Membrane</keyword>
<feature type="transmembrane region" description="Helical" evidence="33">
    <location>
        <begin position="748"/>
        <end position="773"/>
    </location>
</feature>
<dbReference type="PRINTS" id="PR01012">
    <property type="entry name" value="NRPEPTIDEYR"/>
</dbReference>
<dbReference type="GO" id="GO:0000781">
    <property type="term" value="C:chromosome, telomeric region"/>
    <property type="evidence" value="ECO:0007669"/>
    <property type="project" value="UniProtKB-SubCell"/>
</dbReference>
<name>A0A4D9DVD3_9SAUR</name>
<protein>
    <recommendedName>
        <fullName evidence="7">Double-strand break repair protein MRE11</fullName>
    </recommendedName>
    <alternativeName>
        <fullName evidence="29">G-protein coupled receptor 83</fullName>
    </alternativeName>
</protein>
<dbReference type="GO" id="GO:0006303">
    <property type="term" value="P:double-strand break repair via nonhomologous end joining"/>
    <property type="evidence" value="ECO:0007669"/>
    <property type="project" value="TreeGrafter"/>
</dbReference>
<keyword evidence="26 31" id="KW-0539">Nucleus</keyword>
<dbReference type="STRING" id="55544.A0A4D9DVD3"/>
<dbReference type="GO" id="GO:0004983">
    <property type="term" value="F:neuropeptide Y receptor activity"/>
    <property type="evidence" value="ECO:0007669"/>
    <property type="project" value="InterPro"/>
</dbReference>
<feature type="domain" description="G-protein coupled receptors family 1 profile" evidence="34">
    <location>
        <begin position="764"/>
        <end position="1021"/>
    </location>
</feature>
<dbReference type="GO" id="GO:0031573">
    <property type="term" value="P:mitotic intra-S DNA damage checkpoint signaling"/>
    <property type="evidence" value="ECO:0007669"/>
    <property type="project" value="TreeGrafter"/>
</dbReference>
<evidence type="ECO:0000256" key="24">
    <source>
        <dbReference type="ARBA" id="ARBA00023211"/>
    </source>
</evidence>
<dbReference type="PRINTS" id="PR00237">
    <property type="entry name" value="GPCRRHODOPSN"/>
</dbReference>
<comment type="similarity">
    <text evidence="6 30">Belongs to the G-protein coupled receptor 1 family.</text>
</comment>
<keyword evidence="22 30" id="KW-0675">Receptor</keyword>
<feature type="transmembrane region" description="Helical" evidence="33">
    <location>
        <begin position="917"/>
        <end position="936"/>
    </location>
</feature>
<feature type="region of interest" description="Disordered" evidence="32">
    <location>
        <begin position="509"/>
        <end position="620"/>
    </location>
</feature>
<evidence type="ECO:0000256" key="32">
    <source>
        <dbReference type="SAM" id="MobiDB-lite"/>
    </source>
</evidence>
<evidence type="ECO:0000256" key="20">
    <source>
        <dbReference type="ARBA" id="ARBA00023040"/>
    </source>
</evidence>
<evidence type="ECO:0000256" key="10">
    <source>
        <dbReference type="ARBA" id="ARBA00022692"/>
    </source>
</evidence>
<dbReference type="GO" id="GO:0005886">
    <property type="term" value="C:plasma membrane"/>
    <property type="evidence" value="ECO:0007669"/>
    <property type="project" value="UniProtKB-SubCell"/>
</dbReference>
<keyword evidence="9" id="KW-1003">Cell membrane</keyword>
<accession>A0A4D9DVD3</accession>
<comment type="similarity">
    <text evidence="5 31">Belongs to the MRE11/RAD32 family.</text>
</comment>
<dbReference type="InterPro" id="IPR004843">
    <property type="entry name" value="Calcineurin-like_PHP"/>
</dbReference>
<dbReference type="SUPFAM" id="SSF56300">
    <property type="entry name" value="Metallo-dependent phosphatases"/>
    <property type="match status" value="1"/>
</dbReference>
<dbReference type="Proteomes" id="UP000297703">
    <property type="component" value="Unassembled WGS sequence"/>
</dbReference>
<dbReference type="SMART" id="SM01381">
    <property type="entry name" value="7TM_GPCR_Srsx"/>
    <property type="match status" value="1"/>
</dbReference>
<dbReference type="NCBIfam" id="TIGR00583">
    <property type="entry name" value="mre11"/>
    <property type="match status" value="1"/>
</dbReference>
<keyword evidence="16 31" id="KW-0378">Hydrolase</keyword>
<evidence type="ECO:0000256" key="11">
    <source>
        <dbReference type="ARBA" id="ARBA00022722"/>
    </source>
</evidence>
<keyword evidence="19 33" id="KW-1133">Transmembrane helix</keyword>
<comment type="caution">
    <text evidence="35">The sequence shown here is derived from an EMBL/GenBank/DDBJ whole genome shotgun (WGS) entry which is preliminary data.</text>
</comment>
<evidence type="ECO:0000256" key="22">
    <source>
        <dbReference type="ARBA" id="ARBA00023170"/>
    </source>
</evidence>
<keyword evidence="36" id="KW-1185">Reference proteome</keyword>
<keyword evidence="11 31" id="KW-0540">Nuclease</keyword>
<dbReference type="InterPro" id="IPR007281">
    <property type="entry name" value="Mre11_DNA-bd"/>
</dbReference>
<dbReference type="GO" id="GO:0000723">
    <property type="term" value="P:telomere maintenance"/>
    <property type="evidence" value="ECO:0007669"/>
    <property type="project" value="TreeGrafter"/>
</dbReference>
<keyword evidence="27 31" id="KW-0469">Meiosis</keyword>
<dbReference type="InterPro" id="IPR041796">
    <property type="entry name" value="Mre11_N"/>
</dbReference>
<dbReference type="Pfam" id="PF00149">
    <property type="entry name" value="Metallophos"/>
    <property type="match status" value="1"/>
</dbReference>
<dbReference type="Gene3D" id="1.20.1070.10">
    <property type="entry name" value="Rhodopsin 7-helix transmembrane proteins"/>
    <property type="match status" value="1"/>
</dbReference>
<evidence type="ECO:0000313" key="35">
    <source>
        <dbReference type="EMBL" id="TFK01147.1"/>
    </source>
</evidence>
<evidence type="ECO:0000256" key="8">
    <source>
        <dbReference type="ARBA" id="ARBA00022454"/>
    </source>
</evidence>
<dbReference type="GO" id="GO:0097552">
    <property type="term" value="P:mitochondrial double-strand break repair via homologous recombination"/>
    <property type="evidence" value="ECO:0007669"/>
    <property type="project" value="TreeGrafter"/>
</dbReference>
<dbReference type="GO" id="GO:0030870">
    <property type="term" value="C:Mre11 complex"/>
    <property type="evidence" value="ECO:0007669"/>
    <property type="project" value="InterPro"/>
</dbReference>
<evidence type="ECO:0000256" key="1">
    <source>
        <dbReference type="ARBA" id="ARBA00001936"/>
    </source>
</evidence>
<dbReference type="GO" id="GO:0000014">
    <property type="term" value="F:single-stranded DNA endodeoxyribonuclease activity"/>
    <property type="evidence" value="ECO:0007669"/>
    <property type="project" value="TreeGrafter"/>
</dbReference>
<evidence type="ECO:0000256" key="13">
    <source>
        <dbReference type="ARBA" id="ARBA00022729"/>
    </source>
</evidence>
<dbReference type="GO" id="GO:0030145">
    <property type="term" value="F:manganese ion binding"/>
    <property type="evidence" value="ECO:0007669"/>
    <property type="project" value="InterPro"/>
</dbReference>
<dbReference type="InterPro" id="IPR029052">
    <property type="entry name" value="Metallo-depent_PP-like"/>
</dbReference>
<evidence type="ECO:0000256" key="17">
    <source>
        <dbReference type="ARBA" id="ARBA00022839"/>
    </source>
</evidence>
<dbReference type="FunFam" id="3.60.21.10:FF:000011">
    <property type="entry name" value="Double-strand break repair protein"/>
    <property type="match status" value="1"/>
</dbReference>
<dbReference type="PROSITE" id="PS50262">
    <property type="entry name" value="G_PROTEIN_RECEP_F1_2"/>
    <property type="match status" value="1"/>
</dbReference>
<comment type="cofactor">
    <cofactor evidence="1">
        <name>Mn(2+)</name>
        <dbReference type="ChEBI" id="CHEBI:29035"/>
    </cofactor>
</comment>
<keyword evidence="20 30" id="KW-0297">G-protein coupled receptor</keyword>
<comment type="function">
    <text evidence="28">G-protein coupled receptor for PEN, a neuropeptide produced from the precursor protein, proSAAS (encoded by PCSK1N). Acts through a G(i)- and G(q)-alpha-alpha-mediated pathway in response to PEN. Plays a role in food intake and body weight regulation. May contribute to the regulation of anxiety-related behaviors.</text>
</comment>
<organism evidence="35 36">
    <name type="scientific">Platysternon megacephalum</name>
    <name type="common">big-headed turtle</name>
    <dbReference type="NCBI Taxonomy" id="55544"/>
    <lineage>
        <taxon>Eukaryota</taxon>
        <taxon>Metazoa</taxon>
        <taxon>Chordata</taxon>
        <taxon>Craniata</taxon>
        <taxon>Vertebrata</taxon>
        <taxon>Euteleostomi</taxon>
        <taxon>Archelosauria</taxon>
        <taxon>Testudinata</taxon>
        <taxon>Testudines</taxon>
        <taxon>Cryptodira</taxon>
        <taxon>Durocryptodira</taxon>
        <taxon>Testudinoidea</taxon>
        <taxon>Platysternidae</taxon>
        <taxon>Platysternon</taxon>
    </lineage>
</organism>
<dbReference type="FunFam" id="1.20.1070.10:FF:000191">
    <property type="entry name" value="Probable G-protein coupled receptor 83"/>
    <property type="match status" value="1"/>
</dbReference>
<evidence type="ECO:0000256" key="12">
    <source>
        <dbReference type="ARBA" id="ARBA00022723"/>
    </source>
</evidence>
<dbReference type="GO" id="GO:0000724">
    <property type="term" value="P:double-strand break repair via homologous recombination"/>
    <property type="evidence" value="ECO:0007669"/>
    <property type="project" value="TreeGrafter"/>
</dbReference>
<evidence type="ECO:0000256" key="15">
    <source>
        <dbReference type="ARBA" id="ARBA00022763"/>
    </source>
</evidence>
<dbReference type="GO" id="GO:0007095">
    <property type="term" value="P:mitotic G2 DNA damage checkpoint signaling"/>
    <property type="evidence" value="ECO:0007669"/>
    <property type="project" value="TreeGrafter"/>
</dbReference>
<dbReference type="PANTHER" id="PTHR10139">
    <property type="entry name" value="DOUBLE-STRAND BREAK REPAIR PROTEIN MRE11"/>
    <property type="match status" value="1"/>
</dbReference>
<evidence type="ECO:0000256" key="28">
    <source>
        <dbReference type="ARBA" id="ARBA00056796"/>
    </source>
</evidence>
<dbReference type="PANTHER" id="PTHR10139:SF1">
    <property type="entry name" value="DOUBLE-STRAND BREAK REPAIR PROTEIN MRE11"/>
    <property type="match status" value="1"/>
</dbReference>
<keyword evidence="10 30" id="KW-0812">Transmembrane</keyword>
<dbReference type="Gene3D" id="3.30.110.110">
    <property type="entry name" value="Mre11, capping domain"/>
    <property type="match status" value="1"/>
</dbReference>
<evidence type="ECO:0000256" key="23">
    <source>
        <dbReference type="ARBA" id="ARBA00023204"/>
    </source>
</evidence>
<feature type="transmembrane region" description="Helical" evidence="33">
    <location>
        <begin position="785"/>
        <end position="805"/>
    </location>
</feature>
<sequence>MSRINSGDEEDTFKILVATDIHLGYLEKDPVRGNDTFVTFDEILRHAQQKEVDFILLGGDLFHENKPSRKTLHNCIELLRKYCMGDHPVQFEILSDQSVNFGFSKFPWVNYQDGNLNISIPVFSIHGNHDDPTGADALCALDILSSAGLLNHFGRSSSVEKIDISPILLHKGSTKIALYGLGSIPDERLYRMFVNKQVTMLRPKEEEDNWFNLFVIHQNRSKHGATNYIPEQFLDDFIDLVIWGHEHECKIAPTRNEQQLFYVSQPGSSVVTSLSPGEAINKHIGLLHIKGKKMNMEKIPLETVRSFYIEDIVLADHPDIFNPDNPKVTQAVQAFCIEKVETLLDNAERERLGNPRQPEKPLIRLRVDYSGGFEPFSIHRFSQKFMERTANPKDIIHFFRHREQKEKNEDEINFGKLIRRPASEGTTLRVEDLVKQYFQTAEKKVQLSLLTERGMGEAVQEFVDKEEKDAIEELVKFQLEKTQRFLKERHTDAEEAKIDEEVRKFRETRKENIEEEEEEVREAMTRARAHRSHEAALASGSSDDDLMDMGMSEQKTNDDSDAGTSASFSRGRGRGRGQARGGRGQISTSRGASRRGRGNTTQEQSNSSRSYKPVSTPTKNMSIIDAFKAARQQPSRNSSAKNYSEDIIDDDSDVEEVSFTAASKVTQSYEDCATESKRQLVKPPIDWTHTNAFERSAKLPINRSFEASFEIPNISSFFPWNNYTLADWQSFVGRRRYGAESQNLTVKALLIVAYSFIIVFSLFGNVLVCHVIIKNKKMHSATSLFIVNLAVADIMITLLNTPFTLARFVNSTWIFGKGMCHISRFAQYCSLHVSALTLTAIAVDRHQVIMHPLKPRISTAKGIVYISVIWIMATCFSLPHAIYQKLFTFEYSEDVTRCLCLPDFPEPADLFWKYLDLTTFILLYVLPLLIISAAYLRVAKNLWLRNTIGDVTTEQYFILRRKKKKTIKMLVLVVVLFAVCWFPLNCYVILLSSQTIRTNNALYFTFHWFAMSSTCCNPFIYCWLNEHFRLELKSLLNMCKKPPSPKEHRLPSTVPSYRVAWPENSNFKRSQFSHVLPSTSNLHSGKTDITSVEPIVAVS</sequence>
<evidence type="ECO:0000256" key="4">
    <source>
        <dbReference type="ARBA" id="ARBA00004651"/>
    </source>
</evidence>
<evidence type="ECO:0000259" key="34">
    <source>
        <dbReference type="PROSITE" id="PS50262"/>
    </source>
</evidence>
<dbReference type="GO" id="GO:0042138">
    <property type="term" value="P:meiotic DNA double-strand break formation"/>
    <property type="evidence" value="ECO:0007669"/>
    <property type="project" value="TreeGrafter"/>
</dbReference>
<evidence type="ECO:0000256" key="3">
    <source>
        <dbReference type="ARBA" id="ARBA00004574"/>
    </source>
</evidence>
<evidence type="ECO:0000256" key="16">
    <source>
        <dbReference type="ARBA" id="ARBA00022801"/>
    </source>
</evidence>
<evidence type="ECO:0000256" key="21">
    <source>
        <dbReference type="ARBA" id="ARBA00023136"/>
    </source>
</evidence>
<evidence type="ECO:0000256" key="14">
    <source>
        <dbReference type="ARBA" id="ARBA00022759"/>
    </source>
</evidence>
<evidence type="ECO:0000256" key="26">
    <source>
        <dbReference type="ARBA" id="ARBA00023242"/>
    </source>
</evidence>
<dbReference type="SUPFAM" id="SSF81321">
    <property type="entry name" value="Family A G protein-coupled receptor-like"/>
    <property type="match status" value="1"/>
</dbReference>
<dbReference type="InterPro" id="IPR000611">
    <property type="entry name" value="NPY_rcpt"/>
</dbReference>
<evidence type="ECO:0000256" key="25">
    <source>
        <dbReference type="ARBA" id="ARBA00023224"/>
    </source>
</evidence>
<dbReference type="CDD" id="cd15389">
    <property type="entry name" value="7tmA_GPR83"/>
    <property type="match status" value="1"/>
</dbReference>
<evidence type="ECO:0000256" key="27">
    <source>
        <dbReference type="ARBA" id="ARBA00023254"/>
    </source>
</evidence>
<dbReference type="Pfam" id="PF04152">
    <property type="entry name" value="Mre11_DNA_bind"/>
    <property type="match status" value="1"/>
</dbReference>
<dbReference type="SMART" id="SM01347">
    <property type="entry name" value="Mre11_DNA_bind"/>
    <property type="match status" value="1"/>
</dbReference>
<dbReference type="GO" id="GO:0008296">
    <property type="term" value="F:3'-5'-DNA exonuclease activity"/>
    <property type="evidence" value="ECO:0007669"/>
    <property type="project" value="InterPro"/>
</dbReference>
<evidence type="ECO:0000256" key="29">
    <source>
        <dbReference type="ARBA" id="ARBA00070743"/>
    </source>
</evidence>
<dbReference type="AlphaFoldDB" id="A0A4D9DVD3"/>
<dbReference type="InterPro" id="IPR038487">
    <property type="entry name" value="Mre11_capping_dom"/>
</dbReference>
<evidence type="ECO:0000256" key="2">
    <source>
        <dbReference type="ARBA" id="ARBA00004123"/>
    </source>
</evidence>
<keyword evidence="25 30" id="KW-0807">Transducer</keyword>
<dbReference type="EMBL" id="QXTE01000239">
    <property type="protein sequence ID" value="TFK01147.1"/>
    <property type="molecule type" value="Genomic_DNA"/>
</dbReference>
<evidence type="ECO:0000313" key="36">
    <source>
        <dbReference type="Proteomes" id="UP000297703"/>
    </source>
</evidence>
<feature type="transmembrane region" description="Helical" evidence="33">
    <location>
        <begin position="1002"/>
        <end position="1024"/>
    </location>
</feature>
<evidence type="ECO:0000256" key="9">
    <source>
        <dbReference type="ARBA" id="ARBA00022475"/>
    </source>
</evidence>
<keyword evidence="14 31" id="KW-0255">Endonuclease</keyword>
<keyword evidence="24 31" id="KW-0464">Manganese</keyword>
<evidence type="ECO:0000256" key="33">
    <source>
        <dbReference type="SAM" id="Phobius"/>
    </source>
</evidence>
<feature type="transmembrane region" description="Helical" evidence="33">
    <location>
        <begin position="863"/>
        <end position="883"/>
    </location>
</feature>
<dbReference type="CDD" id="cd00840">
    <property type="entry name" value="MPP_Mre11_N"/>
    <property type="match status" value="1"/>
</dbReference>
<dbReference type="GO" id="GO:0005929">
    <property type="term" value="C:cilium"/>
    <property type="evidence" value="ECO:0007669"/>
    <property type="project" value="UniProtKB-ARBA"/>
</dbReference>
<evidence type="ECO:0000256" key="7">
    <source>
        <dbReference type="ARBA" id="ARBA00017089"/>
    </source>
</evidence>
<feature type="transmembrane region" description="Helical" evidence="33">
    <location>
        <begin position="825"/>
        <end position="843"/>
    </location>
</feature>
<feature type="compositionally biased region" description="Polar residues" evidence="32">
    <location>
        <begin position="602"/>
        <end position="620"/>
    </location>
</feature>
<evidence type="ECO:0000256" key="31">
    <source>
        <dbReference type="RuleBase" id="RU003447"/>
    </source>
</evidence>
<reference evidence="35 36" key="1">
    <citation type="submission" date="2019-04" db="EMBL/GenBank/DDBJ databases">
        <title>Draft genome of the big-headed turtle Platysternon megacephalum.</title>
        <authorList>
            <person name="Gong S."/>
        </authorList>
    </citation>
    <scope>NUCLEOTIDE SEQUENCE [LARGE SCALE GENOMIC DNA]</scope>
    <source>
        <strain evidence="35">DO16091913</strain>
        <tissue evidence="35">Muscle</tissue>
    </source>
</reference>
<comment type="subcellular location">
    <subcellularLocation>
        <location evidence="4">Cell membrane</location>
        <topology evidence="4">Multi-pass membrane protein</topology>
    </subcellularLocation>
    <subcellularLocation>
        <location evidence="3">Chromosome</location>
        <location evidence="3">Telomere</location>
    </subcellularLocation>
    <subcellularLocation>
        <location evidence="2">Nucleus</location>
    </subcellularLocation>
</comment>
<dbReference type="InterPro" id="IPR000276">
    <property type="entry name" value="GPCR_Rhodpsn"/>
</dbReference>
<evidence type="ECO:0000256" key="19">
    <source>
        <dbReference type="ARBA" id="ARBA00022989"/>
    </source>
</evidence>
<evidence type="ECO:0000256" key="5">
    <source>
        <dbReference type="ARBA" id="ARBA00009028"/>
    </source>
</evidence>
<feature type="transmembrane region" description="Helical" evidence="33">
    <location>
        <begin position="969"/>
        <end position="990"/>
    </location>
</feature>
<gene>
    <name evidence="35" type="ORF">DR999_PMT16691</name>
</gene>
<reference evidence="35 36" key="2">
    <citation type="submission" date="2019-04" db="EMBL/GenBank/DDBJ databases">
        <title>The genome sequence of big-headed turtle.</title>
        <authorList>
            <person name="Gong S."/>
        </authorList>
    </citation>
    <scope>NUCLEOTIDE SEQUENCE [LARGE SCALE GENOMIC DNA]</scope>
    <source>
        <strain evidence="35">DO16091913</strain>
        <tissue evidence="35">Muscle</tissue>
    </source>
</reference>
<dbReference type="Gene3D" id="3.60.21.10">
    <property type="match status" value="1"/>
</dbReference>
<keyword evidence="18" id="KW-0779">Telomere</keyword>
<evidence type="ECO:0000256" key="18">
    <source>
        <dbReference type="ARBA" id="ARBA00022895"/>
    </source>
</evidence>
<dbReference type="Pfam" id="PF00001">
    <property type="entry name" value="7tm_1"/>
    <property type="match status" value="1"/>
</dbReference>
<dbReference type="PROSITE" id="PS00237">
    <property type="entry name" value="G_PROTEIN_RECEP_F1_1"/>
    <property type="match status" value="1"/>
</dbReference>
<proteinExistence type="inferred from homology"/>
<keyword evidence="12" id="KW-0479">Metal-binding</keyword>
<dbReference type="InterPro" id="IPR017452">
    <property type="entry name" value="GPCR_Rhodpsn_7TM"/>
</dbReference>
<dbReference type="GO" id="GO:0035861">
    <property type="term" value="C:site of double-strand break"/>
    <property type="evidence" value="ECO:0007669"/>
    <property type="project" value="TreeGrafter"/>
</dbReference>
<keyword evidence="23 31" id="KW-0234">DNA repair</keyword>
<evidence type="ECO:0000256" key="6">
    <source>
        <dbReference type="ARBA" id="ARBA00010663"/>
    </source>
</evidence>